<dbReference type="AlphaFoldDB" id="A0A645J5Q2"/>
<gene>
    <name evidence="1" type="ORF">SDC9_206429</name>
</gene>
<protein>
    <submittedName>
        <fullName evidence="1">Uncharacterized protein</fullName>
    </submittedName>
</protein>
<organism evidence="1">
    <name type="scientific">bioreactor metagenome</name>
    <dbReference type="NCBI Taxonomy" id="1076179"/>
    <lineage>
        <taxon>unclassified sequences</taxon>
        <taxon>metagenomes</taxon>
        <taxon>ecological metagenomes</taxon>
    </lineage>
</organism>
<name>A0A645J5Q2_9ZZZZ</name>
<evidence type="ECO:0000313" key="1">
    <source>
        <dbReference type="EMBL" id="MPN58717.1"/>
    </source>
</evidence>
<sequence length="84" mass="9044">MAEDEGIPRHFSHRFVSGAADDQRCPGDGPLEIGEFLGNVPGQPVLQTEHAVGGNGTDRRDHPRAFSHCSRLSVRVMAGVARPL</sequence>
<reference evidence="1" key="1">
    <citation type="submission" date="2019-08" db="EMBL/GenBank/DDBJ databases">
        <authorList>
            <person name="Kucharzyk K."/>
            <person name="Murdoch R.W."/>
            <person name="Higgins S."/>
            <person name="Loffler F."/>
        </authorList>
    </citation>
    <scope>NUCLEOTIDE SEQUENCE</scope>
</reference>
<accession>A0A645J5Q2</accession>
<proteinExistence type="predicted"/>
<dbReference type="EMBL" id="VSSQ01131790">
    <property type="protein sequence ID" value="MPN58717.1"/>
    <property type="molecule type" value="Genomic_DNA"/>
</dbReference>
<comment type="caution">
    <text evidence="1">The sequence shown here is derived from an EMBL/GenBank/DDBJ whole genome shotgun (WGS) entry which is preliminary data.</text>
</comment>